<dbReference type="InterPro" id="IPR038561">
    <property type="entry name" value="SoxD_sf"/>
</dbReference>
<dbReference type="AlphaFoldDB" id="A0A505MS29"/>
<dbReference type="RefSeq" id="WP_031965112.1">
    <property type="nucleotide sequence ID" value="NZ_CP059300.1"/>
</dbReference>
<protein>
    <submittedName>
        <fullName evidence="1">Sarcosine oxidase subunit delta</fullName>
    </submittedName>
</protein>
<sequence>MKIMHCPLNGPRNISEFTYGGELKAMIDQNTCSNEAWADYVFNTSNIAGVVVEWWMHTPSSYWFIAERHTVSDEILRTFDAKELFSQRVEFSAPEAAAVVTHKESLT</sequence>
<dbReference type="EMBL" id="WWCH01000001">
    <property type="protein sequence ID" value="MYM79371.1"/>
    <property type="molecule type" value="Genomic_DNA"/>
</dbReference>
<dbReference type="InterPro" id="IPR006279">
    <property type="entry name" value="SoxD"/>
</dbReference>
<evidence type="ECO:0000313" key="1">
    <source>
        <dbReference type="EMBL" id="MYM79371.1"/>
    </source>
</evidence>
<evidence type="ECO:0000313" key="2">
    <source>
        <dbReference type="Proteomes" id="UP000480763"/>
    </source>
</evidence>
<organism evidence="1 2">
    <name type="scientific">Acinetobacter baumannii</name>
    <dbReference type="NCBI Taxonomy" id="470"/>
    <lineage>
        <taxon>Bacteria</taxon>
        <taxon>Pseudomonadati</taxon>
        <taxon>Pseudomonadota</taxon>
        <taxon>Gammaproteobacteria</taxon>
        <taxon>Moraxellales</taxon>
        <taxon>Moraxellaceae</taxon>
        <taxon>Acinetobacter</taxon>
        <taxon>Acinetobacter calcoaceticus/baumannii complex</taxon>
    </lineage>
</organism>
<reference evidence="1 2" key="1">
    <citation type="journal article" date="2017" name="Ann. Clin. Microbiol. Antimicrob.">
        <title>New eight genes identified at the clinical multidrug-resistant Acinetobacter baumannii DMS06669 strain in a Vietnam hospital.</title>
        <authorList>
            <person name="Si-Tuan N."/>
            <person name="Ngoc H.M."/>
            <person name="Hang P.T.T."/>
            <person name="Nguyen C."/>
            <person name="Van P.H."/>
            <person name="Huong N.T."/>
        </authorList>
    </citation>
    <scope>NUCLEOTIDE SEQUENCE [LARGE SCALE GENOMIC DNA]</scope>
    <source>
        <strain evidence="1 2">DMS06669</strain>
    </source>
</reference>
<dbReference type="Pfam" id="PF04267">
    <property type="entry name" value="SoxD"/>
    <property type="match status" value="1"/>
</dbReference>
<gene>
    <name evidence="1" type="ORF">GSE42_15715</name>
</gene>
<proteinExistence type="predicted"/>
<name>A0A505MS29_ACIBA</name>
<accession>A0A505MS29</accession>
<dbReference type="Gene3D" id="3.30.2270.10">
    <property type="entry name" value="Folate-binding superfamily"/>
    <property type="match status" value="1"/>
</dbReference>
<dbReference type="GO" id="GO:0046653">
    <property type="term" value="P:tetrahydrofolate metabolic process"/>
    <property type="evidence" value="ECO:0007669"/>
    <property type="project" value="InterPro"/>
</dbReference>
<dbReference type="GO" id="GO:0008115">
    <property type="term" value="F:sarcosine oxidase activity"/>
    <property type="evidence" value="ECO:0007669"/>
    <property type="project" value="InterPro"/>
</dbReference>
<comment type="caution">
    <text evidence="1">The sequence shown here is derived from an EMBL/GenBank/DDBJ whole genome shotgun (WGS) entry which is preliminary data.</text>
</comment>
<dbReference type="Proteomes" id="UP000480763">
    <property type="component" value="Unassembled WGS sequence"/>
</dbReference>